<feature type="region of interest" description="Disordered" evidence="7">
    <location>
        <begin position="320"/>
        <end position="395"/>
    </location>
</feature>
<protein>
    <recommendedName>
        <fullName evidence="3">peptidylprolyl isomerase</fullName>
        <ecNumber evidence="3">5.2.1.8</ecNumber>
    </recommendedName>
</protein>
<evidence type="ECO:0000259" key="9">
    <source>
        <dbReference type="Pfam" id="PF05698"/>
    </source>
</evidence>
<dbReference type="InterPro" id="IPR008881">
    <property type="entry name" value="Trigger_fac_ribosome-bd_bac"/>
</dbReference>
<dbReference type="SUPFAM" id="SSF109998">
    <property type="entry name" value="Triger factor/SurA peptide-binding domain-like"/>
    <property type="match status" value="1"/>
</dbReference>
<feature type="region of interest" description="Disordered" evidence="7">
    <location>
        <begin position="43"/>
        <end position="123"/>
    </location>
</feature>
<feature type="compositionally biased region" description="Low complexity" evidence="7">
    <location>
        <begin position="88"/>
        <end position="109"/>
    </location>
</feature>
<feature type="compositionally biased region" description="Basic and acidic residues" evidence="7">
    <location>
        <begin position="329"/>
        <end position="339"/>
    </location>
</feature>
<dbReference type="Pfam" id="PF05697">
    <property type="entry name" value="Trigger_N"/>
    <property type="match status" value="1"/>
</dbReference>
<feature type="compositionally biased region" description="Gly residues" evidence="7">
    <location>
        <begin position="362"/>
        <end position="373"/>
    </location>
</feature>
<dbReference type="EC" id="5.2.1.8" evidence="3"/>
<name>A0A086JHF8_TOXGO</name>
<dbReference type="OrthoDB" id="3366at2759"/>
<dbReference type="InterPro" id="IPR027304">
    <property type="entry name" value="Trigger_fact/SurA_dom_sf"/>
</dbReference>
<evidence type="ECO:0000256" key="6">
    <source>
        <dbReference type="ARBA" id="ARBA00023235"/>
    </source>
</evidence>
<feature type="compositionally biased region" description="Polar residues" evidence="7">
    <location>
        <begin position="702"/>
        <end position="711"/>
    </location>
</feature>
<proteinExistence type="inferred from homology"/>
<gene>
    <name evidence="10" type="ORF">TGP89_216630</name>
</gene>
<evidence type="ECO:0000256" key="3">
    <source>
        <dbReference type="ARBA" id="ARBA00013194"/>
    </source>
</evidence>
<evidence type="ECO:0000256" key="2">
    <source>
        <dbReference type="ARBA" id="ARBA00005464"/>
    </source>
</evidence>
<comment type="caution">
    <text evidence="10">The sequence shown here is derived from an EMBL/GenBank/DDBJ whole genome shotgun (WGS) entry which is preliminary data.</text>
</comment>
<dbReference type="Pfam" id="PF05698">
    <property type="entry name" value="Trigger_C"/>
    <property type="match status" value="1"/>
</dbReference>
<dbReference type="AlphaFoldDB" id="A0A086JHF8"/>
<evidence type="ECO:0000256" key="1">
    <source>
        <dbReference type="ARBA" id="ARBA00000971"/>
    </source>
</evidence>
<keyword evidence="5" id="KW-0143">Chaperone</keyword>
<evidence type="ECO:0000256" key="4">
    <source>
        <dbReference type="ARBA" id="ARBA00023110"/>
    </source>
</evidence>
<dbReference type="SUPFAM" id="SSF102735">
    <property type="entry name" value="Trigger factor ribosome-binding domain"/>
    <property type="match status" value="1"/>
</dbReference>
<dbReference type="Proteomes" id="UP000028828">
    <property type="component" value="Unassembled WGS sequence"/>
</dbReference>
<dbReference type="InterPro" id="IPR008880">
    <property type="entry name" value="Trigger_fac_C"/>
</dbReference>
<evidence type="ECO:0000259" key="8">
    <source>
        <dbReference type="Pfam" id="PF05697"/>
    </source>
</evidence>
<reference evidence="10 11" key="1">
    <citation type="submission" date="2014-03" db="EMBL/GenBank/DDBJ databases">
        <authorList>
            <person name="Sibley D."/>
            <person name="Venepally P."/>
            <person name="Karamycheva S."/>
            <person name="Hadjithomas M."/>
            <person name="Khan A."/>
            <person name="Brunk B."/>
            <person name="Roos D."/>
            <person name="Caler E."/>
            <person name="Lorenzi H."/>
        </authorList>
    </citation>
    <scope>NUCLEOTIDE SEQUENCE [LARGE SCALE GENOMIC DNA]</scope>
    <source>
        <strain evidence="11">p89</strain>
    </source>
</reference>
<dbReference type="Gene3D" id="3.30.70.1050">
    <property type="entry name" value="Trigger factor ribosome-binding domain"/>
    <property type="match status" value="1"/>
</dbReference>
<dbReference type="GO" id="GO:0044183">
    <property type="term" value="F:protein folding chaperone"/>
    <property type="evidence" value="ECO:0007669"/>
    <property type="project" value="TreeGrafter"/>
</dbReference>
<dbReference type="GO" id="GO:0051083">
    <property type="term" value="P:'de novo' cotranslational protein folding"/>
    <property type="evidence" value="ECO:0007669"/>
    <property type="project" value="TreeGrafter"/>
</dbReference>
<evidence type="ECO:0000256" key="7">
    <source>
        <dbReference type="SAM" id="MobiDB-lite"/>
    </source>
</evidence>
<sequence length="1039" mass="114157">MGKLAIRGYPAPLHVLKRNCAFVFVSFSLFASLPLECSVLHGPSQPFSSPSLQPRTSVSPSRRKCALSSNESPLPDPPNNVFHFGLGSELSAHPSSSPSPQLPQNPSENIAEETRGARRPDLQSTHLNRLLASLRLTLFPATTAVPPHPCASISRSSLSASPLCLSSSSPLCLPSPSPPSLRSLPDVRTRLSYVLRSRLSRQQIRKSIAFLSALSLSFSWRLSSSGSPCISLPLSSGRSRPISAARSSLRLPWSSALSHTPLVWLSRHPSRAETDLESVGSTGKAGESQERDSFNGEEGEEDEIDFYEDEETRGCATQQLFFESDPEGDESRDARKNDTENEEEGDGGEAVAEGSHASDEWGGVGEKQGGRSNGGKDNRDCASSQGLRSFKERRKQVQQRRTAYLRRGKRFGAASPEIVGKDSERVDMALIEDLASHLPVAIHRSGNATVLIEADIPAHITQRVQDLTIAHLRTTLRVPGYRSGLGEVPLSMLQYYAGGVDAVKQRAVQALGDLLLHQATNKGAKIIGTPQFVQATDELTKKFHPGQSMKIQIRCDTLPTVKFKENYRGLKLRVPRPPYPKGLLFQKAEEILAKRHAHEVDFPDDARRARMGDAAEIEVTRGWFETGEEARGDEIPTHLIAGKVTVILDKDCNPEGGAELVDGLLGIRKGDAREVRVPLPFSVKEMLPFSGVDQIGNLPAGASTQTPSPRVSATGFLEGEQVPSEGSGGLGETERADASGLSMVQALAREAGEKCGIGFTDERKEHILDEDEERLVQTILHVKCLGVKRRIPRELNDEFYRKVLNETRTDFMERLEATGDELVEAASVKARRGAVAAALDDITTIEAPETLIEEQARLTYKQQLKSKEMEGQDVTGLDTEEKYQEWKSKNVNVVVKLLKTAFTIKAIMKNENLKVDQAKLMKSVEETLMKCPGQKPDLVTERTLNLMESQLVYDFVADHGDITYYVEERPVTASVVHKSSDGDKSYGMKAYPAGADVERYKKNREALVEENEKLKDLASKFFVEPGGKKRPPPLKPEDE</sequence>
<feature type="domain" description="Trigger factor C-terminal" evidence="9">
    <location>
        <begin position="821"/>
        <end position="939"/>
    </location>
</feature>
<feature type="compositionally biased region" description="Basic and acidic residues" evidence="7">
    <location>
        <begin position="112"/>
        <end position="121"/>
    </location>
</feature>
<organism evidence="10 11">
    <name type="scientific">Toxoplasma gondii p89</name>
    <dbReference type="NCBI Taxonomy" id="943119"/>
    <lineage>
        <taxon>Eukaryota</taxon>
        <taxon>Sar</taxon>
        <taxon>Alveolata</taxon>
        <taxon>Apicomplexa</taxon>
        <taxon>Conoidasida</taxon>
        <taxon>Coccidia</taxon>
        <taxon>Eucoccidiorida</taxon>
        <taxon>Eimeriorina</taxon>
        <taxon>Sarcocystidae</taxon>
        <taxon>Toxoplasma</taxon>
    </lineage>
</organism>
<dbReference type="GO" id="GO:0015031">
    <property type="term" value="P:protein transport"/>
    <property type="evidence" value="ECO:0007669"/>
    <property type="project" value="InterPro"/>
</dbReference>
<dbReference type="GO" id="GO:0043335">
    <property type="term" value="P:protein unfolding"/>
    <property type="evidence" value="ECO:0007669"/>
    <property type="project" value="TreeGrafter"/>
</dbReference>
<dbReference type="Gene3D" id="1.10.3120.10">
    <property type="entry name" value="Trigger factor, C-terminal domain"/>
    <property type="match status" value="1"/>
</dbReference>
<dbReference type="GO" id="GO:0043022">
    <property type="term" value="F:ribosome binding"/>
    <property type="evidence" value="ECO:0007669"/>
    <property type="project" value="TreeGrafter"/>
</dbReference>
<keyword evidence="4" id="KW-0697">Rotamase</keyword>
<dbReference type="PANTHER" id="PTHR30560:SF3">
    <property type="entry name" value="TRIGGER FACTOR-LIKE PROTEIN TIG, CHLOROPLASTIC"/>
    <property type="match status" value="1"/>
</dbReference>
<evidence type="ECO:0000256" key="5">
    <source>
        <dbReference type="ARBA" id="ARBA00023186"/>
    </source>
</evidence>
<dbReference type="InterPro" id="IPR037041">
    <property type="entry name" value="Trigger_fac_C_sf"/>
</dbReference>
<feature type="compositionally biased region" description="Low complexity" evidence="7">
    <location>
        <begin position="43"/>
        <end position="54"/>
    </location>
</feature>
<dbReference type="InterPro" id="IPR036611">
    <property type="entry name" value="Trigger_fac_ribosome-bd_sf"/>
</dbReference>
<feature type="region of interest" description="Disordered" evidence="7">
    <location>
        <begin position="271"/>
        <end position="301"/>
    </location>
</feature>
<evidence type="ECO:0000313" key="10">
    <source>
        <dbReference type="EMBL" id="KFG31576.1"/>
    </source>
</evidence>
<accession>A0A086JHF8</accession>
<dbReference type="VEuPathDB" id="ToxoDB:TGP89_216630"/>
<dbReference type="EMBL" id="AEYI02001940">
    <property type="protein sequence ID" value="KFG31576.1"/>
    <property type="molecule type" value="Genomic_DNA"/>
</dbReference>
<comment type="catalytic activity">
    <reaction evidence="1">
        <text>[protein]-peptidylproline (omega=180) = [protein]-peptidylproline (omega=0)</text>
        <dbReference type="Rhea" id="RHEA:16237"/>
        <dbReference type="Rhea" id="RHEA-COMP:10747"/>
        <dbReference type="Rhea" id="RHEA-COMP:10748"/>
        <dbReference type="ChEBI" id="CHEBI:83833"/>
        <dbReference type="ChEBI" id="CHEBI:83834"/>
        <dbReference type="EC" id="5.2.1.8"/>
    </reaction>
</comment>
<evidence type="ECO:0000313" key="11">
    <source>
        <dbReference type="Proteomes" id="UP000028828"/>
    </source>
</evidence>
<dbReference type="PANTHER" id="PTHR30560">
    <property type="entry name" value="TRIGGER FACTOR CHAPERONE AND PEPTIDYL-PROLYL CIS/TRANS ISOMERASE"/>
    <property type="match status" value="1"/>
</dbReference>
<comment type="similarity">
    <text evidence="2">Belongs to the FKBP-type PPIase family. Tig subfamily.</text>
</comment>
<feature type="region of interest" description="Disordered" evidence="7">
    <location>
        <begin position="1020"/>
        <end position="1039"/>
    </location>
</feature>
<dbReference type="InterPro" id="IPR005215">
    <property type="entry name" value="Trig_fac"/>
</dbReference>
<feature type="domain" description="Trigger factor ribosome-binding bacterial" evidence="8">
    <location>
        <begin position="443"/>
        <end position="576"/>
    </location>
</feature>
<keyword evidence="6" id="KW-0413">Isomerase</keyword>
<dbReference type="GO" id="GO:0003755">
    <property type="term" value="F:peptidyl-prolyl cis-trans isomerase activity"/>
    <property type="evidence" value="ECO:0007669"/>
    <property type="project" value="UniProtKB-KW"/>
</dbReference>
<feature type="region of interest" description="Disordered" evidence="7">
    <location>
        <begin position="698"/>
        <end position="734"/>
    </location>
</feature>